<dbReference type="PANTHER" id="PTHR11008:SF9">
    <property type="entry name" value="PROTEIN TAKEOUT-LIKE PROTEIN"/>
    <property type="match status" value="1"/>
</dbReference>
<sequence length="240" mass="26525">MKLSVKLLVLAAVVGVLEAAPPKQPRLQPHTKVPIPDDILDKVNEAVANFLGTLQDPLPFPKNPLVLDVGSPGEMFDLRLVMNDATLGGIHNIDVTAIEEILSTTEIVLTSRAHQLTFDIPYYNITGRIVDHLDMTGEGPAQVIMDDFDVILSGKILIGDTSNLLSDIQFETLTLDLELYRWTVNFEGLMPGTDMGTVFNEFFTMCGPELMDMLEIKINENGKLLDFINDLLPHPEKSTP</sequence>
<keyword evidence="1" id="KW-0732">Signal</keyword>
<accession>A0AAE1ETJ6</accession>
<keyword evidence="3" id="KW-1185">Reference proteome</keyword>
<comment type="caution">
    <text evidence="2">The sequence shown here is derived from an EMBL/GenBank/DDBJ whole genome shotgun (WGS) entry which is preliminary data.</text>
</comment>
<dbReference type="Gene3D" id="3.15.10.30">
    <property type="entry name" value="Haemolymph juvenile hormone binding protein"/>
    <property type="match status" value="1"/>
</dbReference>
<dbReference type="AlphaFoldDB" id="A0AAE1ETJ6"/>
<dbReference type="PANTHER" id="PTHR11008">
    <property type="entry name" value="PROTEIN TAKEOUT-LIKE PROTEIN"/>
    <property type="match status" value="1"/>
</dbReference>
<evidence type="ECO:0000313" key="2">
    <source>
        <dbReference type="EMBL" id="KAK3861315.1"/>
    </source>
</evidence>
<evidence type="ECO:0000313" key="3">
    <source>
        <dbReference type="Proteomes" id="UP001286313"/>
    </source>
</evidence>
<dbReference type="EMBL" id="JAWQEG010004510">
    <property type="protein sequence ID" value="KAK3861315.1"/>
    <property type="molecule type" value="Genomic_DNA"/>
</dbReference>
<dbReference type="InterPro" id="IPR038606">
    <property type="entry name" value="To_sf"/>
</dbReference>
<feature type="signal peptide" evidence="1">
    <location>
        <begin position="1"/>
        <end position="19"/>
    </location>
</feature>
<feature type="chain" id="PRO_5042023149" evidence="1">
    <location>
        <begin position="20"/>
        <end position="240"/>
    </location>
</feature>
<evidence type="ECO:0000256" key="1">
    <source>
        <dbReference type="SAM" id="SignalP"/>
    </source>
</evidence>
<organism evidence="2 3">
    <name type="scientific">Petrolisthes cinctipes</name>
    <name type="common">Flat porcelain crab</name>
    <dbReference type="NCBI Taxonomy" id="88211"/>
    <lineage>
        <taxon>Eukaryota</taxon>
        <taxon>Metazoa</taxon>
        <taxon>Ecdysozoa</taxon>
        <taxon>Arthropoda</taxon>
        <taxon>Crustacea</taxon>
        <taxon>Multicrustacea</taxon>
        <taxon>Malacostraca</taxon>
        <taxon>Eumalacostraca</taxon>
        <taxon>Eucarida</taxon>
        <taxon>Decapoda</taxon>
        <taxon>Pleocyemata</taxon>
        <taxon>Anomura</taxon>
        <taxon>Galatheoidea</taxon>
        <taxon>Porcellanidae</taxon>
        <taxon>Petrolisthes</taxon>
    </lineage>
</organism>
<protein>
    <submittedName>
        <fullName evidence="2">Uncharacterized protein</fullName>
    </submittedName>
</protein>
<dbReference type="Proteomes" id="UP001286313">
    <property type="component" value="Unassembled WGS sequence"/>
</dbReference>
<gene>
    <name evidence="2" type="ORF">Pcinc_032695</name>
</gene>
<dbReference type="Pfam" id="PF06585">
    <property type="entry name" value="JHBP"/>
    <property type="match status" value="1"/>
</dbReference>
<proteinExistence type="predicted"/>
<dbReference type="InterPro" id="IPR010562">
    <property type="entry name" value="Haemolymph_juvenile_hormone-bd"/>
</dbReference>
<reference evidence="2" key="1">
    <citation type="submission" date="2023-10" db="EMBL/GenBank/DDBJ databases">
        <title>Genome assemblies of two species of porcelain crab, Petrolisthes cinctipes and Petrolisthes manimaculis (Anomura: Porcellanidae).</title>
        <authorList>
            <person name="Angst P."/>
        </authorList>
    </citation>
    <scope>NUCLEOTIDE SEQUENCE</scope>
    <source>
        <strain evidence="2">PB745_01</strain>
        <tissue evidence="2">Gill</tissue>
    </source>
</reference>
<name>A0AAE1ETJ6_PETCI</name>